<dbReference type="Pfam" id="PF04031">
    <property type="entry name" value="Las1"/>
    <property type="match status" value="1"/>
</dbReference>
<dbReference type="SUPFAM" id="SSF47473">
    <property type="entry name" value="EF-hand"/>
    <property type="match status" value="1"/>
</dbReference>
<dbReference type="InterPro" id="IPR036866">
    <property type="entry name" value="RibonucZ/Hydroxyglut_hydro"/>
</dbReference>
<feature type="domain" description="Metallo-beta-lactamase" evidence="8">
    <location>
        <begin position="358"/>
        <end position="505"/>
    </location>
</feature>
<organism evidence="9 10">
    <name type="scientific">Hypocrea jecorina (strain ATCC 56765 / BCRC 32924 / NRRL 11460 / Rut C-30)</name>
    <name type="common">Trichoderma reesei</name>
    <dbReference type="NCBI Taxonomy" id="1344414"/>
    <lineage>
        <taxon>Eukaryota</taxon>
        <taxon>Fungi</taxon>
        <taxon>Dikarya</taxon>
        <taxon>Ascomycota</taxon>
        <taxon>Pezizomycotina</taxon>
        <taxon>Sordariomycetes</taxon>
        <taxon>Hypocreomycetidae</taxon>
        <taxon>Hypocreales</taxon>
        <taxon>Hypocreaceae</taxon>
        <taxon>Trichoderma</taxon>
    </lineage>
</organism>
<evidence type="ECO:0000256" key="7">
    <source>
        <dbReference type="SAM" id="MobiDB-lite"/>
    </source>
</evidence>
<feature type="compositionally biased region" description="Low complexity" evidence="7">
    <location>
        <begin position="50"/>
        <end position="66"/>
    </location>
</feature>
<evidence type="ECO:0000256" key="1">
    <source>
        <dbReference type="ARBA" id="ARBA00001947"/>
    </source>
</evidence>
<dbReference type="Gene3D" id="1.10.238.10">
    <property type="entry name" value="EF-hand"/>
    <property type="match status" value="1"/>
</dbReference>
<proteinExistence type="inferred from homology"/>
<feature type="region of interest" description="Disordered" evidence="7">
    <location>
        <begin position="37"/>
        <end position="74"/>
    </location>
</feature>
<protein>
    <submittedName>
        <fullName evidence="9">Las1-domain-containing protein</fullName>
    </submittedName>
</protein>
<dbReference type="GO" id="GO:0046872">
    <property type="term" value="F:metal ion binding"/>
    <property type="evidence" value="ECO:0007669"/>
    <property type="project" value="UniProtKB-KW"/>
</dbReference>
<dbReference type="GO" id="GO:0000460">
    <property type="term" value="P:maturation of 5.8S rRNA"/>
    <property type="evidence" value="ECO:0007669"/>
    <property type="project" value="TreeGrafter"/>
</dbReference>
<keyword evidence="5" id="KW-0378">Hydrolase</keyword>
<dbReference type="SMART" id="SM00849">
    <property type="entry name" value="Lactamase_B"/>
    <property type="match status" value="1"/>
</dbReference>
<feature type="compositionally biased region" description="Acidic residues" evidence="7">
    <location>
        <begin position="311"/>
        <end position="323"/>
    </location>
</feature>
<dbReference type="PANTHER" id="PTHR15002:SF0">
    <property type="entry name" value="RIBOSOMAL BIOGENESIS PROTEIN LAS1L"/>
    <property type="match status" value="1"/>
</dbReference>
<dbReference type="InterPro" id="IPR011992">
    <property type="entry name" value="EF-hand-dom_pair"/>
</dbReference>
<feature type="region of interest" description="Disordered" evidence="7">
    <location>
        <begin position="299"/>
        <end position="339"/>
    </location>
</feature>
<comment type="similarity">
    <text evidence="2">Belongs to the metallo-beta-lactamase superfamily. Glyoxalase II family.</text>
</comment>
<dbReference type="HOGENOM" id="CLU_019519_3_0_1"/>
<dbReference type="PANTHER" id="PTHR15002">
    <property type="entry name" value="RIBOSOMAL BIOGENESIS PROTEIN LAS1L"/>
    <property type="match status" value="1"/>
</dbReference>
<dbReference type="InterPro" id="IPR035680">
    <property type="entry name" value="Clx_II_MBL"/>
</dbReference>
<dbReference type="KEGG" id="trr:M419DRAFT_93720"/>
<sequence>MVQYVFTPWRDRQELLLVREQFYGSGALTQPVGASGRIQGGAAYSHHQRQQQQQQQQPRIQQEGQGLNQGDARRGTTAAAAAASTNRQASREQADGEKHKAVGRVSMWMQRGNCPHMVESTALLMAAVLSDEAAAAGNAGASTYAVRAAYAAAFSRFVTGLLDGHQDKLRKQSMYSIAKNIGLPATFVELRHQATHEQLPSLAKLRSAARKALDWIWDYYWKHLGEAEKAKDPCKELVLSYLREDDEAARQRIMGQLRQWDLGHLQTTIAELQKTLPGNQVYLKCLKLSKDMAAMANEASGLEPENRQASEDEGQEQGLEQEQDADRSPEPTTGWSRYSGVWKPKPIGVVKSGVGSSNNYAYLVVDDKSKDAVIIDPANPPEVAPILKNALSAGKINLTAILSELGTDLAIIGGKDCEGVTKTPKHGETFKIGDISVTAVHTPCHTQDSICYYMEDSTGRAVFTGDTLFISGCGKFFEGNGAEMHEALNNRLGALPDDTVVYPGHEYTKSNVKFTLSVSQTDPIKRLQEFADNNEVTTGKFTIGDEKRHNVFMRVQDPEIQKATGETDPVSVMSKLREMKNNFNRPPKRKSGGPSTAPKPRQSKLAKEHNVSAQEEAEIKEAFSLFAEPMDGEKLGVLPINDLKSALIALGIPPSSPAELQEFISILDPESDGFATFEPFFAICALKFHARDRDGYDDRDSEAHRRELAEAFQLFTNGAEGPITLAHLRRVAAVLKEDVDEELLKDMILEANGGAGVARGVGMEEFDGVMRSAGVWR</sequence>
<keyword evidence="4" id="KW-0677">Repeat</keyword>
<dbReference type="EMBL" id="KI911139">
    <property type="protein sequence ID" value="ETS06165.1"/>
    <property type="molecule type" value="Genomic_DNA"/>
</dbReference>
<dbReference type="Proteomes" id="UP000024376">
    <property type="component" value="Unassembled WGS sequence"/>
</dbReference>
<name>A0A024SLR0_HYPJR</name>
<dbReference type="SUPFAM" id="SSF56281">
    <property type="entry name" value="Metallo-hydrolase/oxidoreductase"/>
    <property type="match status" value="1"/>
</dbReference>
<dbReference type="FunFam" id="1.10.238.10:FF:000178">
    <property type="entry name" value="Calmodulin-2 A"/>
    <property type="match status" value="1"/>
</dbReference>
<evidence type="ECO:0000256" key="6">
    <source>
        <dbReference type="ARBA" id="ARBA00022833"/>
    </source>
</evidence>
<dbReference type="UniPathway" id="UPA00619">
    <property type="reaction ID" value="UER00676"/>
</dbReference>
<dbReference type="Gene3D" id="3.60.15.10">
    <property type="entry name" value="Ribonuclease Z/Hydroxyacylglutathione hydrolase-like"/>
    <property type="match status" value="1"/>
</dbReference>
<dbReference type="InterPro" id="IPR007174">
    <property type="entry name" value="Las1"/>
</dbReference>
<dbReference type="OrthoDB" id="515692at2759"/>
<dbReference type="AlphaFoldDB" id="A0A024SLR0"/>
<dbReference type="GO" id="GO:0090730">
    <property type="term" value="C:Las1 complex"/>
    <property type="evidence" value="ECO:0007669"/>
    <property type="project" value="InterPro"/>
</dbReference>
<reference evidence="10" key="1">
    <citation type="journal article" date="2013" name="Ind. Biotechnol.">
        <title>Comparative genomics analysis of Trichoderma reesei strains.</title>
        <authorList>
            <person name="Koike H."/>
            <person name="Aerts A."/>
            <person name="LaButti K."/>
            <person name="Grigoriev I.V."/>
            <person name="Baker S.E."/>
        </authorList>
    </citation>
    <scope>NUCLEOTIDE SEQUENCE [LARGE SCALE GENOMIC DNA]</scope>
    <source>
        <strain evidence="10">ATCC 56765 / BCRC 32924 / NRRL 11460 / Rut C-30</strain>
    </source>
</reference>
<comment type="cofactor">
    <cofactor evidence="1">
        <name>Zn(2+)</name>
        <dbReference type="ChEBI" id="CHEBI:29105"/>
    </cofactor>
</comment>
<dbReference type="GO" id="GO:0043226">
    <property type="term" value="C:organelle"/>
    <property type="evidence" value="ECO:0007669"/>
    <property type="project" value="UniProtKB-ARBA"/>
</dbReference>
<evidence type="ECO:0000259" key="8">
    <source>
        <dbReference type="SMART" id="SM00849"/>
    </source>
</evidence>
<dbReference type="CDD" id="cd07723">
    <property type="entry name" value="hydroxyacylglutathione_hydrolase_MBL-fold"/>
    <property type="match status" value="1"/>
</dbReference>
<keyword evidence="3" id="KW-0479">Metal-binding</keyword>
<feature type="region of interest" description="Disordered" evidence="7">
    <location>
        <begin position="581"/>
        <end position="614"/>
    </location>
</feature>
<dbReference type="InterPro" id="IPR032282">
    <property type="entry name" value="HAGH_C"/>
</dbReference>
<dbReference type="GO" id="GO:0000470">
    <property type="term" value="P:maturation of LSU-rRNA"/>
    <property type="evidence" value="ECO:0007669"/>
    <property type="project" value="TreeGrafter"/>
</dbReference>
<keyword evidence="6" id="KW-0862">Zinc</keyword>
<evidence type="ECO:0000256" key="2">
    <source>
        <dbReference type="ARBA" id="ARBA00006759"/>
    </source>
</evidence>
<evidence type="ECO:0000256" key="4">
    <source>
        <dbReference type="ARBA" id="ARBA00022737"/>
    </source>
</evidence>
<dbReference type="GO" id="GO:0016787">
    <property type="term" value="F:hydrolase activity"/>
    <property type="evidence" value="ECO:0007669"/>
    <property type="project" value="UniProtKB-KW"/>
</dbReference>
<evidence type="ECO:0000313" key="9">
    <source>
        <dbReference type="EMBL" id="ETS06165.1"/>
    </source>
</evidence>
<gene>
    <name evidence="9" type="ORF">M419DRAFT_93720</name>
</gene>
<dbReference type="GO" id="GO:0004519">
    <property type="term" value="F:endonuclease activity"/>
    <property type="evidence" value="ECO:0007669"/>
    <property type="project" value="InterPro"/>
</dbReference>
<evidence type="ECO:0000256" key="5">
    <source>
        <dbReference type="ARBA" id="ARBA00022801"/>
    </source>
</evidence>
<dbReference type="GO" id="GO:0030687">
    <property type="term" value="C:preribosome, large subunit precursor"/>
    <property type="evidence" value="ECO:0007669"/>
    <property type="project" value="TreeGrafter"/>
</dbReference>
<accession>A0A024SLR0</accession>
<dbReference type="Pfam" id="PF16123">
    <property type="entry name" value="HAGH_C"/>
    <property type="match status" value="1"/>
</dbReference>
<dbReference type="InterPro" id="IPR001279">
    <property type="entry name" value="Metallo-B-lactamas"/>
</dbReference>
<evidence type="ECO:0000256" key="3">
    <source>
        <dbReference type="ARBA" id="ARBA00022723"/>
    </source>
</evidence>
<evidence type="ECO:0000313" key="10">
    <source>
        <dbReference type="Proteomes" id="UP000024376"/>
    </source>
</evidence>
<dbReference type="Pfam" id="PF00753">
    <property type="entry name" value="Lactamase_B"/>
    <property type="match status" value="1"/>
</dbReference>